<keyword evidence="3" id="KW-0862">Zinc</keyword>
<dbReference type="PANTHER" id="PTHR33337:SF40">
    <property type="entry name" value="CENP-V_GFA DOMAIN-CONTAINING PROTEIN-RELATED"/>
    <property type="match status" value="1"/>
</dbReference>
<evidence type="ECO:0000256" key="1">
    <source>
        <dbReference type="ARBA" id="ARBA00005495"/>
    </source>
</evidence>
<evidence type="ECO:0000313" key="7">
    <source>
        <dbReference type="Proteomes" id="UP000327111"/>
    </source>
</evidence>
<dbReference type="GO" id="GO:0046872">
    <property type="term" value="F:metal ion binding"/>
    <property type="evidence" value="ECO:0007669"/>
    <property type="project" value="UniProtKB-KW"/>
</dbReference>
<dbReference type="PANTHER" id="PTHR33337">
    <property type="entry name" value="GFA DOMAIN-CONTAINING PROTEIN"/>
    <property type="match status" value="1"/>
</dbReference>
<dbReference type="EMBL" id="CABVIF010000006">
    <property type="protein sequence ID" value="VVP13657.1"/>
    <property type="molecule type" value="Genomic_DNA"/>
</dbReference>
<dbReference type="InterPro" id="IPR006913">
    <property type="entry name" value="CENP-V/GFA"/>
</dbReference>
<evidence type="ECO:0000259" key="5">
    <source>
        <dbReference type="PROSITE" id="PS51891"/>
    </source>
</evidence>
<dbReference type="SUPFAM" id="SSF51316">
    <property type="entry name" value="Mss4-like"/>
    <property type="match status" value="1"/>
</dbReference>
<protein>
    <recommendedName>
        <fullName evidence="5">CENP-V/GFA domain-containing protein</fullName>
    </recommendedName>
</protein>
<dbReference type="AlphaFoldDB" id="A0A5E7LQC6"/>
<reference evidence="6 7" key="1">
    <citation type="submission" date="2019-09" db="EMBL/GenBank/DDBJ databases">
        <authorList>
            <person name="Chandra G."/>
            <person name="Truman W A."/>
        </authorList>
    </citation>
    <scope>NUCLEOTIDE SEQUENCE [LARGE SCALE GENOMIC DNA]</scope>
    <source>
        <strain evidence="6">PS854</strain>
    </source>
</reference>
<evidence type="ECO:0000313" key="6">
    <source>
        <dbReference type="EMBL" id="VVP13657.1"/>
    </source>
</evidence>
<organism evidence="6 7">
    <name type="scientific">Pseudomonas fluorescens</name>
    <dbReference type="NCBI Taxonomy" id="294"/>
    <lineage>
        <taxon>Bacteria</taxon>
        <taxon>Pseudomonadati</taxon>
        <taxon>Pseudomonadota</taxon>
        <taxon>Gammaproteobacteria</taxon>
        <taxon>Pseudomonadales</taxon>
        <taxon>Pseudomonadaceae</taxon>
        <taxon>Pseudomonas</taxon>
    </lineage>
</organism>
<comment type="similarity">
    <text evidence="1">Belongs to the Gfa family.</text>
</comment>
<dbReference type="Proteomes" id="UP000327111">
    <property type="component" value="Unassembled WGS sequence"/>
</dbReference>
<dbReference type="RefSeq" id="WP_150734538.1">
    <property type="nucleotide sequence ID" value="NZ_CABVIF010000006.1"/>
</dbReference>
<keyword evidence="4" id="KW-0456">Lyase</keyword>
<feature type="domain" description="CENP-V/GFA" evidence="5">
    <location>
        <begin position="4"/>
        <end position="99"/>
    </location>
</feature>
<evidence type="ECO:0000256" key="4">
    <source>
        <dbReference type="ARBA" id="ARBA00023239"/>
    </source>
</evidence>
<dbReference type="Pfam" id="PF04828">
    <property type="entry name" value="GFA"/>
    <property type="match status" value="1"/>
</dbReference>
<proteinExistence type="inferred from homology"/>
<evidence type="ECO:0000256" key="2">
    <source>
        <dbReference type="ARBA" id="ARBA00022723"/>
    </source>
</evidence>
<accession>A0A5E7LQC6</accession>
<name>A0A5E7LQC6_PSEFL</name>
<dbReference type="GO" id="GO:0016846">
    <property type="term" value="F:carbon-sulfur lyase activity"/>
    <property type="evidence" value="ECO:0007669"/>
    <property type="project" value="InterPro"/>
</dbReference>
<dbReference type="PROSITE" id="PS51891">
    <property type="entry name" value="CENP_V_GFA"/>
    <property type="match status" value="1"/>
</dbReference>
<keyword evidence="2" id="KW-0479">Metal-binding</keyword>
<gene>
    <name evidence="6" type="ORF">PS854_03432</name>
</gene>
<dbReference type="Gene3D" id="3.90.1590.10">
    <property type="entry name" value="glutathione-dependent formaldehyde- activating enzyme (gfa)"/>
    <property type="match status" value="1"/>
</dbReference>
<sequence>MERFTGGCLCGNVRIVASGRPYRVGVCHCLDCRKHSGALFQASAIFPEDAVSIEGETRDYAGRHFCPRCGSSVFGRSADEIEVSLGALDAPDQLTPTYELWTLRRESWLPAFPSMRRYERDRDSTGRTEDQP</sequence>
<dbReference type="InterPro" id="IPR011057">
    <property type="entry name" value="Mss4-like_sf"/>
</dbReference>
<evidence type="ECO:0000256" key="3">
    <source>
        <dbReference type="ARBA" id="ARBA00022833"/>
    </source>
</evidence>